<reference evidence="1" key="1">
    <citation type="submission" date="2014-09" db="EMBL/GenBank/DDBJ databases">
        <authorList>
            <person name="Magalhaes I.L.F."/>
            <person name="Oliveira U."/>
            <person name="Santos F.R."/>
            <person name="Vidigal T.H.D.A."/>
            <person name="Brescovit A.D."/>
            <person name="Santos A.J."/>
        </authorList>
    </citation>
    <scope>NUCLEOTIDE SEQUENCE</scope>
    <source>
        <tissue evidence="1">Shoot tissue taken approximately 20 cm above the soil surface</tissue>
    </source>
</reference>
<protein>
    <submittedName>
        <fullName evidence="1">Uncharacterized protein</fullName>
    </submittedName>
</protein>
<sequence>MLAPRTSSRRLVSV</sequence>
<reference evidence="1" key="2">
    <citation type="journal article" date="2015" name="Data Brief">
        <title>Shoot transcriptome of the giant reed, Arundo donax.</title>
        <authorList>
            <person name="Barrero R.A."/>
            <person name="Guerrero F.D."/>
            <person name="Moolhuijzen P."/>
            <person name="Goolsby J.A."/>
            <person name="Tidwell J."/>
            <person name="Bellgard S.E."/>
            <person name="Bellgard M.I."/>
        </authorList>
    </citation>
    <scope>NUCLEOTIDE SEQUENCE</scope>
    <source>
        <tissue evidence="1">Shoot tissue taken approximately 20 cm above the soil surface</tissue>
    </source>
</reference>
<accession>A0A0A9F3U3</accession>
<proteinExistence type="predicted"/>
<evidence type="ECO:0000313" key="1">
    <source>
        <dbReference type="EMBL" id="JAE05884.1"/>
    </source>
</evidence>
<name>A0A0A9F3U3_ARUDO</name>
<dbReference type="EMBL" id="GBRH01192012">
    <property type="protein sequence ID" value="JAE05884.1"/>
    <property type="molecule type" value="Transcribed_RNA"/>
</dbReference>
<organism evidence="1">
    <name type="scientific">Arundo donax</name>
    <name type="common">Giant reed</name>
    <name type="synonym">Donax arundinaceus</name>
    <dbReference type="NCBI Taxonomy" id="35708"/>
    <lineage>
        <taxon>Eukaryota</taxon>
        <taxon>Viridiplantae</taxon>
        <taxon>Streptophyta</taxon>
        <taxon>Embryophyta</taxon>
        <taxon>Tracheophyta</taxon>
        <taxon>Spermatophyta</taxon>
        <taxon>Magnoliopsida</taxon>
        <taxon>Liliopsida</taxon>
        <taxon>Poales</taxon>
        <taxon>Poaceae</taxon>
        <taxon>PACMAD clade</taxon>
        <taxon>Arundinoideae</taxon>
        <taxon>Arundineae</taxon>
        <taxon>Arundo</taxon>
    </lineage>
</organism>